<evidence type="ECO:0000256" key="2">
    <source>
        <dbReference type="SAM" id="SignalP"/>
    </source>
</evidence>
<dbReference type="Pfam" id="PF15002">
    <property type="entry name" value="ERK-JNK_inhib"/>
    <property type="match status" value="1"/>
</dbReference>
<dbReference type="OMA" id="FAWAYKF"/>
<dbReference type="OrthoDB" id="5854099at2759"/>
<gene>
    <name evidence="3" type="ORF">NLS_LOCUS907</name>
</gene>
<protein>
    <recommendedName>
        <fullName evidence="5">Coiled-coil domain-containing protein 134</fullName>
    </recommendedName>
</protein>
<evidence type="ECO:0000256" key="1">
    <source>
        <dbReference type="SAM" id="MobiDB-lite"/>
    </source>
</evidence>
<proteinExistence type="predicted"/>
<dbReference type="AlphaFoldDB" id="A0A3P6S6E0"/>
<accession>A0A3P6S6E0</accession>
<keyword evidence="2" id="KW-0732">Signal</keyword>
<sequence>MFTSSSWSLLVCLAVTVNGKLDGQHIDKQNEHHPANVSYLTAEQRKAYHDHDDLFGAKMYRTLFSVKHREQLSAVKSLMAMDGKKQVKLVLELVSNIIKVMGNARNIIEKANFKPNDTFPPEKQSELRDAIGNIVENTAFYSNLALYFPEVLMDRYKKDSDWQVLFTWAYKFTTISRLYDDAAEILLDLVGQQLEIIPRRDDFHNPYDRKSIKEELQRESLRKMEKALKEKQEQKKLDRKKKKTNKPSLTKIEL</sequence>
<dbReference type="EMBL" id="UYRX01000027">
    <property type="protein sequence ID" value="VDK69876.1"/>
    <property type="molecule type" value="Genomic_DNA"/>
</dbReference>
<feature type="chain" id="PRO_5018252671" description="Coiled-coil domain-containing protein 134" evidence="2">
    <location>
        <begin position="20"/>
        <end position="254"/>
    </location>
</feature>
<organism evidence="3 4">
    <name type="scientific">Litomosoides sigmodontis</name>
    <name type="common">Filarial nematode worm</name>
    <dbReference type="NCBI Taxonomy" id="42156"/>
    <lineage>
        <taxon>Eukaryota</taxon>
        <taxon>Metazoa</taxon>
        <taxon>Ecdysozoa</taxon>
        <taxon>Nematoda</taxon>
        <taxon>Chromadorea</taxon>
        <taxon>Rhabditida</taxon>
        <taxon>Spirurina</taxon>
        <taxon>Spiruromorpha</taxon>
        <taxon>Filarioidea</taxon>
        <taxon>Onchocercidae</taxon>
        <taxon>Litomosoides</taxon>
    </lineage>
</organism>
<dbReference type="InterPro" id="IPR026321">
    <property type="entry name" value="CC134"/>
</dbReference>
<dbReference type="STRING" id="42156.A0A3P6S6E0"/>
<feature type="compositionally biased region" description="Basic and acidic residues" evidence="1">
    <location>
        <begin position="227"/>
        <end position="236"/>
    </location>
</feature>
<name>A0A3P6S6E0_LITSI</name>
<keyword evidence="4" id="KW-1185">Reference proteome</keyword>
<dbReference type="PANTHER" id="PTHR14735">
    <property type="entry name" value="COILED-COIL DOMAIN-CONTAINING PROTEIN 134"/>
    <property type="match status" value="1"/>
</dbReference>
<dbReference type="Proteomes" id="UP000277928">
    <property type="component" value="Unassembled WGS sequence"/>
</dbReference>
<reference evidence="3 4" key="1">
    <citation type="submission" date="2018-08" db="EMBL/GenBank/DDBJ databases">
        <authorList>
            <person name="Laetsch R D."/>
            <person name="Stevens L."/>
            <person name="Kumar S."/>
            <person name="Blaxter L. M."/>
        </authorList>
    </citation>
    <scope>NUCLEOTIDE SEQUENCE [LARGE SCALE GENOMIC DNA]</scope>
</reference>
<feature type="region of interest" description="Disordered" evidence="1">
    <location>
        <begin position="227"/>
        <end position="254"/>
    </location>
</feature>
<feature type="signal peptide" evidence="2">
    <location>
        <begin position="1"/>
        <end position="19"/>
    </location>
</feature>
<evidence type="ECO:0000313" key="4">
    <source>
        <dbReference type="Proteomes" id="UP000277928"/>
    </source>
</evidence>
<evidence type="ECO:0008006" key="5">
    <source>
        <dbReference type="Google" id="ProtNLM"/>
    </source>
</evidence>
<evidence type="ECO:0000313" key="3">
    <source>
        <dbReference type="EMBL" id="VDK69876.1"/>
    </source>
</evidence>
<dbReference type="PANTHER" id="PTHR14735:SF1">
    <property type="entry name" value="COILED-COIL DOMAIN-CONTAINING PROTEIN 134"/>
    <property type="match status" value="1"/>
</dbReference>